<dbReference type="EC" id="1.6.99.-" evidence="4"/>
<evidence type="ECO:0000256" key="1">
    <source>
        <dbReference type="ARBA" id="ARBA00006252"/>
    </source>
</evidence>
<dbReference type="Gene3D" id="3.40.50.360">
    <property type="match status" value="1"/>
</dbReference>
<evidence type="ECO:0000313" key="5">
    <source>
        <dbReference type="Proteomes" id="UP000317378"/>
    </source>
</evidence>
<dbReference type="OrthoDB" id="9798454at2"/>
<dbReference type="PANTHER" id="PTHR10204:SF34">
    <property type="entry name" value="NAD(P)H DEHYDROGENASE [QUINONE] 1 ISOFORM 1"/>
    <property type="match status" value="1"/>
</dbReference>
<dbReference type="AlphaFoldDB" id="A0A505DI40"/>
<dbReference type="InterPro" id="IPR029039">
    <property type="entry name" value="Flavoprotein-like_sf"/>
</dbReference>
<name>A0A505DI40_9ACTN</name>
<dbReference type="InterPro" id="IPR051545">
    <property type="entry name" value="NAD(P)H_dehydrogenase_qn"/>
</dbReference>
<dbReference type="Pfam" id="PF02525">
    <property type="entry name" value="Flavodoxin_2"/>
    <property type="match status" value="1"/>
</dbReference>
<organism evidence="4 5">
    <name type="scientific">Streptomyces sporangiiformans</name>
    <dbReference type="NCBI Taxonomy" id="2315329"/>
    <lineage>
        <taxon>Bacteria</taxon>
        <taxon>Bacillati</taxon>
        <taxon>Actinomycetota</taxon>
        <taxon>Actinomycetes</taxon>
        <taxon>Kitasatosporales</taxon>
        <taxon>Streptomycetaceae</taxon>
        <taxon>Streptomyces</taxon>
    </lineage>
</organism>
<comment type="caution">
    <text evidence="4">The sequence shown here is derived from an EMBL/GenBank/DDBJ whole genome shotgun (WGS) entry which is preliminary data.</text>
</comment>
<gene>
    <name evidence="4" type="ORF">FGD71_028730</name>
</gene>
<dbReference type="GO" id="GO:0005829">
    <property type="term" value="C:cytosol"/>
    <property type="evidence" value="ECO:0007669"/>
    <property type="project" value="TreeGrafter"/>
</dbReference>
<dbReference type="EMBL" id="VCHX02000168">
    <property type="protein sequence ID" value="TPQ18876.1"/>
    <property type="molecule type" value="Genomic_DNA"/>
</dbReference>
<comment type="similarity">
    <text evidence="1">Belongs to the NAD(P)H dehydrogenase (quinone) family.</text>
</comment>
<sequence length="224" mass="24480">MTTLSPHRAPSAGKRALLVLGHPRADSLTGQLARRTRARLVADGFAVDVLDLHAEGFDPRMSPADEPDWADRDKVYSAEVHAHMRRIEAADAIIVVFPLWWFGLPAILKGWIDRVWNHGFAYGSAQPRLRAKRMLWISLVSYTGDQFAELGWDESVARTLRVGISGFCGIENAAVHFVYDSLNVGEAAFASVEPALDAFVSQDRGAVERGVANSDRSGSVPGAQ</sequence>
<dbReference type="NCBIfam" id="NF007280">
    <property type="entry name" value="PRK09739.1"/>
    <property type="match status" value="1"/>
</dbReference>
<dbReference type="InterPro" id="IPR003680">
    <property type="entry name" value="Flavodoxin_fold"/>
</dbReference>
<dbReference type="Proteomes" id="UP000317378">
    <property type="component" value="Unassembled WGS sequence"/>
</dbReference>
<dbReference type="SUPFAM" id="SSF52218">
    <property type="entry name" value="Flavoproteins"/>
    <property type="match status" value="1"/>
</dbReference>
<evidence type="ECO:0000256" key="2">
    <source>
        <dbReference type="ARBA" id="ARBA00023002"/>
    </source>
</evidence>
<proteinExistence type="inferred from homology"/>
<evidence type="ECO:0000259" key="3">
    <source>
        <dbReference type="Pfam" id="PF02525"/>
    </source>
</evidence>
<keyword evidence="5" id="KW-1185">Reference proteome</keyword>
<accession>A0A505DI40</accession>
<reference evidence="4 5" key="1">
    <citation type="submission" date="2019-06" db="EMBL/GenBank/DDBJ databases">
        <title>Streptomyces sporangiiformans sp. nov., a novel actinomycete isolated from soil in Mount Song.</title>
        <authorList>
            <person name="Han L."/>
        </authorList>
    </citation>
    <scope>NUCLEOTIDE SEQUENCE [LARGE SCALE GENOMIC DNA]</scope>
    <source>
        <strain evidence="4 5">NEAU-SSA 1</strain>
    </source>
</reference>
<dbReference type="GO" id="GO:0003955">
    <property type="term" value="F:NAD(P)H dehydrogenase (quinone) activity"/>
    <property type="evidence" value="ECO:0007669"/>
    <property type="project" value="TreeGrafter"/>
</dbReference>
<protein>
    <submittedName>
        <fullName evidence="4">NAD(P)H oxidoreductase</fullName>
        <ecNumber evidence="4">1.6.99.-</ecNumber>
    </submittedName>
</protein>
<evidence type="ECO:0000313" key="4">
    <source>
        <dbReference type="EMBL" id="TPQ18876.1"/>
    </source>
</evidence>
<feature type="domain" description="Flavodoxin-like fold" evidence="3">
    <location>
        <begin position="14"/>
        <end position="193"/>
    </location>
</feature>
<keyword evidence="2 4" id="KW-0560">Oxidoreductase</keyword>
<dbReference type="PANTHER" id="PTHR10204">
    <property type="entry name" value="NAD P H OXIDOREDUCTASE-RELATED"/>
    <property type="match status" value="1"/>
</dbReference>